<keyword evidence="1" id="KW-0812">Transmembrane</keyword>
<comment type="caution">
    <text evidence="2">The sequence shown here is derived from an EMBL/GenBank/DDBJ whole genome shotgun (WGS) entry which is preliminary data.</text>
</comment>
<keyword evidence="1" id="KW-1133">Transmembrane helix</keyword>
<organism evidence="2 3">
    <name type="scientific">Roseovarius aquimarinus</name>
    <dbReference type="NCBI Taxonomy" id="1229156"/>
    <lineage>
        <taxon>Bacteria</taxon>
        <taxon>Pseudomonadati</taxon>
        <taxon>Pseudomonadota</taxon>
        <taxon>Alphaproteobacteria</taxon>
        <taxon>Rhodobacterales</taxon>
        <taxon>Roseobacteraceae</taxon>
        <taxon>Roseovarius</taxon>
    </lineage>
</organism>
<feature type="transmembrane region" description="Helical" evidence="1">
    <location>
        <begin position="37"/>
        <end position="55"/>
    </location>
</feature>
<evidence type="ECO:0000313" key="3">
    <source>
        <dbReference type="Proteomes" id="UP001607157"/>
    </source>
</evidence>
<keyword evidence="3" id="KW-1185">Reference proteome</keyword>
<dbReference type="EMBL" id="JBIHMM010000001">
    <property type="protein sequence ID" value="MFH0253380.1"/>
    <property type="molecule type" value="Genomic_DNA"/>
</dbReference>
<name>A0ABW7I5W2_9RHOB</name>
<evidence type="ECO:0000313" key="2">
    <source>
        <dbReference type="EMBL" id="MFH0253380.1"/>
    </source>
</evidence>
<feature type="transmembrane region" description="Helical" evidence="1">
    <location>
        <begin position="12"/>
        <end position="31"/>
    </location>
</feature>
<proteinExistence type="predicted"/>
<evidence type="ECO:0000256" key="1">
    <source>
        <dbReference type="SAM" id="Phobius"/>
    </source>
</evidence>
<keyword evidence="1" id="KW-0472">Membrane</keyword>
<reference evidence="2 3" key="1">
    <citation type="submission" date="2024-10" db="EMBL/GenBank/DDBJ databases">
        <authorList>
            <person name="Yang X.-N."/>
        </authorList>
    </citation>
    <scope>NUCLEOTIDE SEQUENCE [LARGE SCALE GENOMIC DNA]</scope>
    <source>
        <strain evidence="2 3">CAU 1059</strain>
    </source>
</reference>
<gene>
    <name evidence="2" type="ORF">ACGRVM_05725</name>
</gene>
<sequence>MRKRHHSTGEMISTLTFIGVGLWCLGTGLEAPPLKATVLFICAGACITGAARNLIAKALSRD</sequence>
<protein>
    <submittedName>
        <fullName evidence="2">Uncharacterized protein</fullName>
    </submittedName>
</protein>
<accession>A0ABW7I5W2</accession>
<dbReference type="Proteomes" id="UP001607157">
    <property type="component" value="Unassembled WGS sequence"/>
</dbReference>
<dbReference type="RefSeq" id="WP_377167747.1">
    <property type="nucleotide sequence ID" value="NZ_JBHTJC010000001.1"/>
</dbReference>